<comment type="similarity">
    <text evidence="1">Belongs to the beta-class carbonic anhydrase family.</text>
</comment>
<evidence type="ECO:0000256" key="1">
    <source>
        <dbReference type="ARBA" id="ARBA00006217"/>
    </source>
</evidence>
<protein>
    <submittedName>
        <fullName evidence="4">Carbonic anhydrase</fullName>
    </submittedName>
</protein>
<accession>A0A5B8IR60</accession>
<keyword evidence="5" id="KW-1185">Reference proteome</keyword>
<reference evidence="4 5" key="1">
    <citation type="submission" date="2019-07" db="EMBL/GenBank/DDBJ databases">
        <authorList>
            <person name="Zhu P."/>
        </authorList>
    </citation>
    <scope>NUCLEOTIDE SEQUENCE [LARGE SCALE GENOMIC DNA]</scope>
    <source>
        <strain evidence="4 5">SSL-25</strain>
    </source>
</reference>
<feature type="binding site" evidence="3">
    <location>
        <position position="158"/>
    </location>
    <ligand>
        <name>Zn(2+)</name>
        <dbReference type="ChEBI" id="CHEBI:29105"/>
    </ligand>
</feature>
<evidence type="ECO:0000256" key="3">
    <source>
        <dbReference type="PIRSR" id="PIRSR601765-1"/>
    </source>
</evidence>
<dbReference type="AlphaFoldDB" id="A0A5B8IR60"/>
<feature type="binding site" evidence="3">
    <location>
        <position position="107"/>
    </location>
    <ligand>
        <name>Zn(2+)</name>
        <dbReference type="ChEBI" id="CHEBI:29105"/>
    </ligand>
</feature>
<dbReference type="InterPro" id="IPR006311">
    <property type="entry name" value="TAT_signal"/>
</dbReference>
<evidence type="ECO:0000313" key="4">
    <source>
        <dbReference type="EMBL" id="QDY81032.1"/>
    </source>
</evidence>
<dbReference type="GO" id="GO:0004089">
    <property type="term" value="F:carbonate dehydratase activity"/>
    <property type="evidence" value="ECO:0007669"/>
    <property type="project" value="InterPro"/>
</dbReference>
<dbReference type="Gene3D" id="3.40.1050.10">
    <property type="entry name" value="Carbonic anhydrase"/>
    <property type="match status" value="1"/>
</dbReference>
<sequence>MSPQVSANSTASSRRGLLRGMAAGGLVAGAGLTLGAAPAVAAPRRASRRSSTWVAPNTPALAIRELFVEGNARWKIQAQTHPREYAGDRTPLVTAQHPWAMIVSCIDSRVPPELIFDQGLGDLFVSRTAGQVLDEAVLGSTAYAARESSVKLIVVLGHHKCGAVKAAIDKKDNVPGLPNPYPARLTFLTNAIAGAIPPAGTPNRENVAINENVRRIRNQLLLEPDIAPRVAAGTLEVIGARYELDTWIAHQIAP</sequence>
<name>A0A5B8IR60_9ACTN</name>
<dbReference type="EMBL" id="CP042266">
    <property type="protein sequence ID" value="QDY81032.1"/>
    <property type="molecule type" value="Genomic_DNA"/>
</dbReference>
<dbReference type="SMART" id="SM00947">
    <property type="entry name" value="Pro_CA"/>
    <property type="match status" value="1"/>
</dbReference>
<dbReference type="Proteomes" id="UP000320580">
    <property type="component" value="Chromosome"/>
</dbReference>
<evidence type="ECO:0000313" key="5">
    <source>
        <dbReference type="Proteomes" id="UP000320580"/>
    </source>
</evidence>
<dbReference type="KEGG" id="sqz:FQU76_14630"/>
<comment type="function">
    <text evidence="2">Catalyzes the reversible hydration of carbon dioxide to form bicarbonate.</text>
</comment>
<dbReference type="SUPFAM" id="SSF53056">
    <property type="entry name" value="beta-carbonic anhydrase, cab"/>
    <property type="match status" value="1"/>
</dbReference>
<dbReference type="InterPro" id="IPR036874">
    <property type="entry name" value="Carbonic_anhydrase_sf"/>
</dbReference>
<dbReference type="InterPro" id="IPR001765">
    <property type="entry name" value="Carbonic_anhydrase"/>
</dbReference>
<gene>
    <name evidence="4" type="ORF">FQU76_14630</name>
</gene>
<dbReference type="Pfam" id="PF00484">
    <property type="entry name" value="Pro_CA"/>
    <property type="match status" value="1"/>
</dbReference>
<organism evidence="4 5">
    <name type="scientific">Streptomyces qinzhouensis</name>
    <dbReference type="NCBI Taxonomy" id="2599401"/>
    <lineage>
        <taxon>Bacteria</taxon>
        <taxon>Bacillati</taxon>
        <taxon>Actinomycetota</taxon>
        <taxon>Actinomycetes</taxon>
        <taxon>Kitasatosporales</taxon>
        <taxon>Streptomycetaceae</taxon>
        <taxon>Streptomyces</taxon>
    </lineage>
</organism>
<proteinExistence type="inferred from homology"/>
<comment type="cofactor">
    <cofactor evidence="3">
        <name>Zn(2+)</name>
        <dbReference type="ChEBI" id="CHEBI:29105"/>
    </cofactor>
    <text evidence="3">Binds 1 zinc ion per subunit.</text>
</comment>
<dbReference type="PANTHER" id="PTHR11002:SF79">
    <property type="entry name" value="CARBONIC ANHYDRASE 2"/>
    <property type="match status" value="1"/>
</dbReference>
<dbReference type="PROSITE" id="PS51318">
    <property type="entry name" value="TAT"/>
    <property type="match status" value="1"/>
</dbReference>
<feature type="binding site" evidence="3">
    <location>
        <position position="161"/>
    </location>
    <ligand>
        <name>Zn(2+)</name>
        <dbReference type="ChEBI" id="CHEBI:29105"/>
    </ligand>
</feature>
<dbReference type="GO" id="GO:0008270">
    <property type="term" value="F:zinc ion binding"/>
    <property type="evidence" value="ECO:0007669"/>
    <property type="project" value="InterPro"/>
</dbReference>
<dbReference type="PANTHER" id="PTHR11002">
    <property type="entry name" value="CARBONIC ANHYDRASE"/>
    <property type="match status" value="1"/>
</dbReference>
<keyword evidence="3" id="KW-0479">Metal-binding</keyword>
<keyword evidence="3" id="KW-0862">Zinc</keyword>
<dbReference type="OrthoDB" id="9797527at2"/>
<evidence type="ECO:0000256" key="2">
    <source>
        <dbReference type="ARBA" id="ARBA00024993"/>
    </source>
</evidence>
<feature type="binding site" evidence="3">
    <location>
        <position position="105"/>
    </location>
    <ligand>
        <name>Zn(2+)</name>
        <dbReference type="ChEBI" id="CHEBI:29105"/>
    </ligand>
</feature>